<dbReference type="EMBL" id="CP118868">
    <property type="protein sequence ID" value="WEG35024.1"/>
    <property type="molecule type" value="Genomic_DNA"/>
</dbReference>
<dbReference type="SUPFAM" id="SSF55060">
    <property type="entry name" value="GHMP Kinase, C-terminal domain"/>
    <property type="match status" value="1"/>
</dbReference>
<reference evidence="6 7" key="1">
    <citation type="submission" date="2023-02" db="EMBL/GenBank/DDBJ databases">
        <title>Novel Oscillospiraceae bacterial genomes.</title>
        <authorList>
            <person name="Srinivasan S."/>
            <person name="Austin M.N."/>
            <person name="Fiedler T.L."/>
            <person name="Strenk S.M."/>
            <person name="Agnew K.J."/>
            <person name="Nagana Gowda G.A."/>
            <person name="Raftery D."/>
            <person name="Beamer M.A."/>
            <person name="Achilles S.L."/>
            <person name="Wiesenfeld H.C."/>
            <person name="Fredricks D.N."/>
            <person name="Hillier S.L."/>
        </authorList>
    </citation>
    <scope>NUCLEOTIDE SEQUENCE [LARGE SCALE GENOMIC DNA]</scope>
    <source>
        <strain evidence="6 7">CHIC02 1186E3-8</strain>
    </source>
</reference>
<dbReference type="PANTHER" id="PTHR43527">
    <property type="entry name" value="4-DIPHOSPHOCYTIDYL-2-C-METHYL-D-ERYTHRITOL KINASE, CHLOROPLASTIC"/>
    <property type="match status" value="1"/>
</dbReference>
<dbReference type="InterPro" id="IPR014721">
    <property type="entry name" value="Ribsml_uS5_D2-typ_fold_subgr"/>
</dbReference>
<keyword evidence="1" id="KW-0808">Transferase</keyword>
<evidence type="ECO:0000259" key="5">
    <source>
        <dbReference type="Pfam" id="PF00288"/>
    </source>
</evidence>
<dbReference type="Gene3D" id="3.30.230.10">
    <property type="match status" value="1"/>
</dbReference>
<feature type="domain" description="GHMP kinase N-terminal" evidence="5">
    <location>
        <begin position="198"/>
        <end position="248"/>
    </location>
</feature>
<organism evidence="6 7">
    <name type="scientific">Amygdalobacter indicium</name>
    <dbReference type="NCBI Taxonomy" id="3029272"/>
    <lineage>
        <taxon>Bacteria</taxon>
        <taxon>Bacillati</taxon>
        <taxon>Bacillota</taxon>
        <taxon>Clostridia</taxon>
        <taxon>Eubacteriales</taxon>
        <taxon>Oscillospiraceae</taxon>
        <taxon>Amygdalobacter</taxon>
    </lineage>
</organism>
<dbReference type="InterPro" id="IPR006204">
    <property type="entry name" value="GHMP_kinase_N_dom"/>
</dbReference>
<evidence type="ECO:0000256" key="2">
    <source>
        <dbReference type="ARBA" id="ARBA00022741"/>
    </source>
</evidence>
<sequence>MIKIKTACGYKINVNLDITTTLASGYHNIDSMFLRLQKGDQLEFEVAADETQLSSGNWNKCLDLLQVEDQGEDSGLKATKLQISAGDDLATEDNTYFAEQVKMLQRSSADNSVLKAWRYCRKLLELSLWRRVLLQFEEVLDEQQQILHKAAAAENPDLLNRVINYCRQSAHNLGPQQLDTVAVLCDLWQELNAGQVYKLIALLQKPCTFYLTKNIPLQSGLGAGSFDAAAVFKLIYAAMQAVSADDNGYKLPPYKDFYSCFDLENVAYQIGADVPFALLDDVAVARVEGIGENILPLAYKVPAAVPKADVNGQTDTLQTEIPENKLYFIVVMANYTMDTKLAYKLYDQKQKENKKLPRPDKHYGSDFSKVREYFFAKKFNLLSEAAQNTFTDLMLQVHPDYADFLVELKKCPQAEFVTMTGSGSACVLFFSDYGKREEAWNYYHNLQLQGKELLPGVKIMWVEKAESVPYASLGE</sequence>
<gene>
    <name evidence="6" type="ORF">PYS61_03505</name>
</gene>
<evidence type="ECO:0000313" key="7">
    <source>
        <dbReference type="Proteomes" id="UP001220478"/>
    </source>
</evidence>
<accession>A0ABY8C3Z4</accession>
<keyword evidence="2" id="KW-0547">Nucleotide-binding</keyword>
<evidence type="ECO:0000256" key="4">
    <source>
        <dbReference type="ARBA" id="ARBA00022840"/>
    </source>
</evidence>
<dbReference type="InterPro" id="IPR020568">
    <property type="entry name" value="Ribosomal_Su5_D2-typ_SF"/>
</dbReference>
<evidence type="ECO:0000313" key="6">
    <source>
        <dbReference type="EMBL" id="WEG35024.1"/>
    </source>
</evidence>
<dbReference type="SUPFAM" id="SSF54211">
    <property type="entry name" value="Ribosomal protein S5 domain 2-like"/>
    <property type="match status" value="1"/>
</dbReference>
<keyword evidence="3" id="KW-0418">Kinase</keyword>
<dbReference type="InterPro" id="IPR036554">
    <property type="entry name" value="GHMP_kinase_C_sf"/>
</dbReference>
<keyword evidence="7" id="KW-1185">Reference proteome</keyword>
<proteinExistence type="predicted"/>
<dbReference type="Gene3D" id="3.30.70.890">
    <property type="entry name" value="GHMP kinase, C-terminal domain"/>
    <property type="match status" value="1"/>
</dbReference>
<evidence type="ECO:0000256" key="1">
    <source>
        <dbReference type="ARBA" id="ARBA00022679"/>
    </source>
</evidence>
<dbReference type="Pfam" id="PF00288">
    <property type="entry name" value="GHMP_kinases_N"/>
    <property type="match status" value="1"/>
</dbReference>
<keyword evidence="4" id="KW-0067">ATP-binding</keyword>
<evidence type="ECO:0000256" key="3">
    <source>
        <dbReference type="ARBA" id="ARBA00022777"/>
    </source>
</evidence>
<dbReference type="Proteomes" id="UP001220478">
    <property type="component" value="Chromosome"/>
</dbReference>
<protein>
    <recommendedName>
        <fullName evidence="5">GHMP kinase N-terminal domain-containing protein</fullName>
    </recommendedName>
</protein>
<dbReference type="RefSeq" id="WP_315571054.1">
    <property type="nucleotide sequence ID" value="NZ_CP118868.1"/>
</dbReference>
<dbReference type="PANTHER" id="PTHR43527:SF2">
    <property type="entry name" value="4-DIPHOSPHOCYTIDYL-2-C-METHYL-D-ERYTHRITOL KINASE, CHLOROPLASTIC"/>
    <property type="match status" value="1"/>
</dbReference>
<name>A0ABY8C3Z4_9FIRM</name>